<dbReference type="EMBL" id="LRBV02000004">
    <property type="status" value="NOT_ANNOTATED_CDS"/>
    <property type="molecule type" value="Genomic_DNA"/>
</dbReference>
<feature type="compositionally biased region" description="Polar residues" evidence="2">
    <location>
        <begin position="588"/>
        <end position="601"/>
    </location>
</feature>
<feature type="region of interest" description="Disordered" evidence="2">
    <location>
        <begin position="575"/>
        <end position="608"/>
    </location>
</feature>
<dbReference type="PANTHER" id="PTHR37261:SF1">
    <property type="entry name" value="40S RIBOSOMAL PROTEIN S27"/>
    <property type="match status" value="1"/>
</dbReference>
<keyword evidence="1" id="KW-0175">Coiled coil</keyword>
<feature type="coiled-coil region" evidence="1">
    <location>
        <begin position="360"/>
        <end position="412"/>
    </location>
</feature>
<dbReference type="AlphaFoldDB" id="A0A7N2LB97"/>
<dbReference type="PANTHER" id="PTHR37261">
    <property type="entry name" value="40S RIBOSOMAL PROTEIN S27"/>
    <property type="match status" value="1"/>
</dbReference>
<name>A0A7N2LB97_QUELO</name>
<dbReference type="GeneID" id="115986607"/>
<dbReference type="Proteomes" id="UP000594261">
    <property type="component" value="Chromosome 4"/>
</dbReference>
<gene>
    <name evidence="3" type="primary">LOC115986607</name>
</gene>
<evidence type="ECO:0000313" key="3">
    <source>
        <dbReference type="EnsemblPlants" id="QL04p008271:mrna"/>
    </source>
</evidence>
<feature type="compositionally biased region" description="Acidic residues" evidence="2">
    <location>
        <begin position="44"/>
        <end position="57"/>
    </location>
</feature>
<feature type="compositionally biased region" description="Polar residues" evidence="2">
    <location>
        <begin position="60"/>
        <end position="69"/>
    </location>
</feature>
<organism evidence="3 4">
    <name type="scientific">Quercus lobata</name>
    <name type="common">Valley oak</name>
    <dbReference type="NCBI Taxonomy" id="97700"/>
    <lineage>
        <taxon>Eukaryota</taxon>
        <taxon>Viridiplantae</taxon>
        <taxon>Streptophyta</taxon>
        <taxon>Embryophyta</taxon>
        <taxon>Tracheophyta</taxon>
        <taxon>Spermatophyta</taxon>
        <taxon>Magnoliopsida</taxon>
        <taxon>eudicotyledons</taxon>
        <taxon>Gunneridae</taxon>
        <taxon>Pentapetalae</taxon>
        <taxon>rosids</taxon>
        <taxon>fabids</taxon>
        <taxon>Fagales</taxon>
        <taxon>Fagaceae</taxon>
        <taxon>Quercus</taxon>
    </lineage>
</organism>
<feature type="region of interest" description="Disordered" evidence="2">
    <location>
        <begin position="1"/>
        <end position="82"/>
    </location>
</feature>
<keyword evidence="4" id="KW-1185">Reference proteome</keyword>
<dbReference type="KEGG" id="qlo:115986607"/>
<accession>A0A7N2LB97</accession>
<feature type="compositionally biased region" description="Basic and acidic residues" evidence="2">
    <location>
        <begin position="284"/>
        <end position="295"/>
    </location>
</feature>
<evidence type="ECO:0000256" key="1">
    <source>
        <dbReference type="SAM" id="Coils"/>
    </source>
</evidence>
<feature type="region of interest" description="Disordered" evidence="2">
    <location>
        <begin position="496"/>
        <end position="516"/>
    </location>
</feature>
<dbReference type="Gramene" id="QL04p008271:mrna">
    <property type="protein sequence ID" value="QL04p008271:mrna"/>
    <property type="gene ID" value="QL04p008271"/>
</dbReference>
<feature type="region of interest" description="Disordered" evidence="2">
    <location>
        <begin position="284"/>
        <end position="316"/>
    </location>
</feature>
<dbReference type="InParanoid" id="A0A7N2LB97"/>
<feature type="compositionally biased region" description="Polar residues" evidence="2">
    <location>
        <begin position="31"/>
        <end position="43"/>
    </location>
</feature>
<feature type="compositionally biased region" description="Low complexity" evidence="2">
    <location>
        <begin position="1"/>
        <end position="22"/>
    </location>
</feature>
<dbReference type="OMA" id="PCEIKLC"/>
<dbReference type="FunCoup" id="A0A7N2LB97">
    <property type="interactions" value="1193"/>
</dbReference>
<reference evidence="3 4" key="1">
    <citation type="journal article" date="2016" name="G3 (Bethesda)">
        <title>First Draft Assembly and Annotation of the Genome of a California Endemic Oak Quercus lobata Nee (Fagaceae).</title>
        <authorList>
            <person name="Sork V.L."/>
            <person name="Fitz-Gibbon S.T."/>
            <person name="Puiu D."/>
            <person name="Crepeau M."/>
            <person name="Gugger P.F."/>
            <person name="Sherman R."/>
            <person name="Stevens K."/>
            <person name="Langley C.H."/>
            <person name="Pellegrini M."/>
            <person name="Salzberg S.L."/>
        </authorList>
    </citation>
    <scope>NUCLEOTIDE SEQUENCE [LARGE SCALE GENOMIC DNA]</scope>
    <source>
        <strain evidence="3 4">cv. SW786</strain>
    </source>
</reference>
<dbReference type="OrthoDB" id="1939758at2759"/>
<evidence type="ECO:0000313" key="4">
    <source>
        <dbReference type="Proteomes" id="UP000594261"/>
    </source>
</evidence>
<dbReference type="EnsemblPlants" id="QL04p008271:mrna">
    <property type="protein sequence ID" value="QL04p008271:mrna"/>
    <property type="gene ID" value="QL04p008271"/>
</dbReference>
<evidence type="ECO:0000256" key="2">
    <source>
        <dbReference type="SAM" id="MobiDB-lite"/>
    </source>
</evidence>
<sequence length="850" mass="92740">MESENTTTTTATTTAVSPSSSTNWTIAGGSLVNSVTFESYLSNDQEEEEEEEEDEETTTIANSNPTTPDKSPLILRPPSPDSNPCEIKIGFTQKHEVRQVYVRSTARVYEIYYESGPQKDNEYLCTVRCGIAARDEEVLTTDIKDVTANLDGPRKGVGEEEIKNGSNLTTNEDGWVEVKAPCGPVVENKTIAVPSKADSMEWTSKQELYEATAEITDASPCTSLTLRLLSLQSKGCVYVDEVFVFADPVDDADSENQEGQIENSAGSSLMAMLVPTLLQFSKSTERTTDTREMQKFPESGSRSTDPTTFAAKIPQEGKSSITVHQDVKLQEVNGDGAGPAQLQNPPQVPVLEIKPDNPPYTHLERAMDQLVSRVARIEDLFLRFEENMLKPIGSIEARLQRVEQQLEVLNKKSENSELPSHSRICAPEFSSNESVTNSFYSSVNGCLNYIYGSFESDKKDFCSDAISIPFNDTSDSVNATLVVPSLVVTAPEFSNVDDEEENLASESVTSPLKDKPKQVVSIDDALASALAGFVSSTSIQPPSYTQTLAVKAPEFANEEDGNDDKKDSARVQCEIDTDHSVSYDKTDGAQSMKDSTSSDTSLEGERNVTRSLNDDYSEKTTEWAHNECQNYDRGEDNCQATGIDTGVSSAEPDVARTDSYQIVKENEIEEVSNEISDMSVPDNTNISNGVLPSQTENVSDTTQEGAVASLELVAATESKKSGSDILRKVLEFSYASAVDFKTPVLDVKFASQENSKTWTTLEALLTDMQKLSIEPPVIEDTGDNDSSIGEQSSLILVEDGEPSASATNGHFSLDTNYCNLMDVALITEGESLQDYRPCCCSHESFAASLI</sequence>
<reference evidence="3" key="2">
    <citation type="submission" date="2021-01" db="UniProtKB">
        <authorList>
            <consortium name="EnsemblPlants"/>
        </authorList>
    </citation>
    <scope>IDENTIFICATION</scope>
</reference>
<feature type="compositionally biased region" description="Basic and acidic residues" evidence="2">
    <location>
        <begin position="576"/>
        <end position="587"/>
    </location>
</feature>
<dbReference type="RefSeq" id="XP_030965662.1">
    <property type="nucleotide sequence ID" value="XM_031109802.1"/>
</dbReference>
<protein>
    <submittedName>
        <fullName evidence="3">Uncharacterized protein</fullName>
    </submittedName>
</protein>
<proteinExistence type="predicted"/>